<organism evidence="1">
    <name type="scientific">marine metagenome</name>
    <dbReference type="NCBI Taxonomy" id="408172"/>
    <lineage>
        <taxon>unclassified sequences</taxon>
        <taxon>metagenomes</taxon>
        <taxon>ecological metagenomes</taxon>
    </lineage>
</organism>
<name>A0A382H4I1_9ZZZZ</name>
<protein>
    <submittedName>
        <fullName evidence="1">Uncharacterized protein</fullName>
    </submittedName>
</protein>
<evidence type="ECO:0000313" key="1">
    <source>
        <dbReference type="EMBL" id="SVB82198.1"/>
    </source>
</evidence>
<gene>
    <name evidence="1" type="ORF">METZ01_LOCUS235052</name>
</gene>
<dbReference type="AlphaFoldDB" id="A0A382H4I1"/>
<accession>A0A382H4I1</accession>
<sequence length="47" mass="4677">VIVADPLAIAVTSPADDTVATPSADVAHVTVAPMTVSPFWSVTVAVS</sequence>
<dbReference type="EMBL" id="UINC01059134">
    <property type="protein sequence ID" value="SVB82198.1"/>
    <property type="molecule type" value="Genomic_DNA"/>
</dbReference>
<proteinExistence type="predicted"/>
<feature type="non-terminal residue" evidence="1">
    <location>
        <position position="1"/>
    </location>
</feature>
<reference evidence="1" key="1">
    <citation type="submission" date="2018-05" db="EMBL/GenBank/DDBJ databases">
        <authorList>
            <person name="Lanie J.A."/>
            <person name="Ng W.-L."/>
            <person name="Kazmierczak K.M."/>
            <person name="Andrzejewski T.M."/>
            <person name="Davidsen T.M."/>
            <person name="Wayne K.J."/>
            <person name="Tettelin H."/>
            <person name="Glass J.I."/>
            <person name="Rusch D."/>
            <person name="Podicherti R."/>
            <person name="Tsui H.-C.T."/>
            <person name="Winkler M.E."/>
        </authorList>
    </citation>
    <scope>NUCLEOTIDE SEQUENCE</scope>
</reference>